<dbReference type="EMBL" id="JBHSWJ010000002">
    <property type="protein sequence ID" value="MFC6715234.1"/>
    <property type="molecule type" value="Genomic_DNA"/>
</dbReference>
<proteinExistence type="predicted"/>
<dbReference type="InterPro" id="IPR050483">
    <property type="entry name" value="CoA-transferase_III_domain"/>
</dbReference>
<dbReference type="InterPro" id="IPR044855">
    <property type="entry name" value="CoA-Trfase_III_dom3_sf"/>
</dbReference>
<dbReference type="Gene3D" id="3.30.1540.10">
    <property type="entry name" value="formyl-coa transferase, domain 3"/>
    <property type="match status" value="1"/>
</dbReference>
<dbReference type="Pfam" id="PF02515">
    <property type="entry name" value="CoA_transf_3"/>
    <property type="match status" value="1"/>
</dbReference>
<dbReference type="PANTHER" id="PTHR48207:SF3">
    <property type="entry name" value="SUCCINATE--HYDROXYMETHYLGLUTARATE COA-TRANSFERASE"/>
    <property type="match status" value="1"/>
</dbReference>
<keyword evidence="3" id="KW-1185">Reference proteome</keyword>
<accession>A0ABW2AX21</accession>
<gene>
    <name evidence="2" type="ORF">ACFQBT_16015</name>
</gene>
<protein>
    <submittedName>
        <fullName evidence="2">CaiB/BaiF CoA transferase family protein</fullName>
    </submittedName>
</protein>
<reference evidence="3" key="1">
    <citation type="journal article" date="2019" name="Int. J. Syst. Evol. Microbiol.">
        <title>The Global Catalogue of Microorganisms (GCM) 10K type strain sequencing project: providing services to taxonomists for standard genome sequencing and annotation.</title>
        <authorList>
            <consortium name="The Broad Institute Genomics Platform"/>
            <consortium name="The Broad Institute Genome Sequencing Center for Infectious Disease"/>
            <person name="Wu L."/>
            <person name="Ma J."/>
        </authorList>
    </citation>
    <scope>NUCLEOTIDE SEQUENCE [LARGE SCALE GENOMIC DNA]</scope>
    <source>
        <strain evidence="3">NBRC 106593</strain>
    </source>
</reference>
<dbReference type="SUPFAM" id="SSF89796">
    <property type="entry name" value="CoA-transferase family III (CaiB/BaiF)"/>
    <property type="match status" value="1"/>
</dbReference>
<dbReference type="InterPro" id="IPR003673">
    <property type="entry name" value="CoA-Trfase_fam_III"/>
</dbReference>
<evidence type="ECO:0000313" key="2">
    <source>
        <dbReference type="EMBL" id="MFC6715234.1"/>
    </source>
</evidence>
<organism evidence="2 3">
    <name type="scientific">Branchiibius cervicis</name>
    <dbReference type="NCBI Taxonomy" id="908252"/>
    <lineage>
        <taxon>Bacteria</taxon>
        <taxon>Bacillati</taxon>
        <taxon>Actinomycetota</taxon>
        <taxon>Actinomycetes</taxon>
        <taxon>Micrococcales</taxon>
        <taxon>Dermacoccaceae</taxon>
        <taxon>Branchiibius</taxon>
    </lineage>
</organism>
<dbReference type="Proteomes" id="UP001596356">
    <property type="component" value="Unassembled WGS sequence"/>
</dbReference>
<dbReference type="PANTHER" id="PTHR48207">
    <property type="entry name" value="SUCCINATE--HYDROXYMETHYLGLUTARATE COA-TRANSFERASE"/>
    <property type="match status" value="1"/>
</dbReference>
<sequence>MRTTCPRLCRWTARWSTDPSCCAPAGSCNVTRSTICRKDRHASPGRHHRGLLEQAVAAPFATRQLADLGARVIKVERPDVGDFAREYDRTVHGDSSYFVWLNRGKESIELDIKDVADRAVLDEMIANADVVVQNLIPGAVERLGLDAGTLRAARPELVYCSISGYGPDGPFRSKKAYDLLVQCEAGLLSTTGTPDEPAKVGVSVADIATGMYAYSGILSALLRRFRTGEGATVEVAMLDALGEWMMQPTYYAVYGERPTIRTGAKHASIAPYGPYRAGDGNTVFLSVQNDREWAGLCRSVIGDESLIEDPRFVHNTERVEHDADVTALLENAFAAYDADDLVTRLDQVGIACARMRTPAQFRQHPQLQARDRWRSVMTPGGHAIDALLPPVVLSDAAPAMGDVPSLGSHNESLRAEFAPVSTVVA</sequence>
<keyword evidence="1 2" id="KW-0808">Transferase</keyword>
<dbReference type="RefSeq" id="WP_377824193.1">
    <property type="nucleotide sequence ID" value="NZ_JBHSWJ010000002.1"/>
</dbReference>
<evidence type="ECO:0000256" key="1">
    <source>
        <dbReference type="ARBA" id="ARBA00022679"/>
    </source>
</evidence>
<dbReference type="InterPro" id="IPR023606">
    <property type="entry name" value="CoA-Trfase_III_dom_1_sf"/>
</dbReference>
<dbReference type="GO" id="GO:0016740">
    <property type="term" value="F:transferase activity"/>
    <property type="evidence" value="ECO:0007669"/>
    <property type="project" value="UniProtKB-KW"/>
</dbReference>
<comment type="caution">
    <text evidence="2">The sequence shown here is derived from an EMBL/GenBank/DDBJ whole genome shotgun (WGS) entry which is preliminary data.</text>
</comment>
<name>A0ABW2AX21_9MICO</name>
<evidence type="ECO:0000313" key="3">
    <source>
        <dbReference type="Proteomes" id="UP001596356"/>
    </source>
</evidence>
<dbReference type="Gene3D" id="3.40.50.10540">
    <property type="entry name" value="Crotonobetainyl-coa:carnitine coa-transferase, domain 1"/>
    <property type="match status" value="1"/>
</dbReference>